<dbReference type="AlphaFoldDB" id="A0A1I5A147"/>
<dbReference type="Gene3D" id="3.90.320.10">
    <property type="match status" value="1"/>
</dbReference>
<reference evidence="3" key="1">
    <citation type="submission" date="2016-10" db="EMBL/GenBank/DDBJ databases">
        <authorList>
            <person name="Varghese N."/>
        </authorList>
    </citation>
    <scope>NUCLEOTIDE SEQUENCE [LARGE SCALE GENOMIC DNA]</scope>
    <source>
        <strain evidence="3">Nsp8</strain>
    </source>
</reference>
<feature type="domain" description="PD-(D/E)XK endonuclease-like" evidence="1">
    <location>
        <begin position="644"/>
        <end position="910"/>
    </location>
</feature>
<evidence type="ECO:0000259" key="1">
    <source>
        <dbReference type="Pfam" id="PF12705"/>
    </source>
</evidence>
<dbReference type="Pfam" id="PF12705">
    <property type="entry name" value="PDDEXK_1"/>
    <property type="match status" value="1"/>
</dbReference>
<evidence type="ECO:0000313" key="2">
    <source>
        <dbReference type="EMBL" id="SFN55989.1"/>
    </source>
</evidence>
<dbReference type="InterPro" id="IPR038726">
    <property type="entry name" value="PDDEXK_AddAB-type"/>
</dbReference>
<keyword evidence="3" id="KW-1185">Reference proteome</keyword>
<proteinExistence type="predicted"/>
<dbReference type="InterPro" id="IPR011604">
    <property type="entry name" value="PDDEXK-like_dom_sf"/>
</dbReference>
<dbReference type="SUPFAM" id="SSF52540">
    <property type="entry name" value="P-loop containing nucleoside triphosphate hydrolases"/>
    <property type="match status" value="1"/>
</dbReference>
<dbReference type="Gene3D" id="3.40.50.300">
    <property type="entry name" value="P-loop containing nucleotide triphosphate hydrolases"/>
    <property type="match status" value="1"/>
</dbReference>
<dbReference type="NCBIfam" id="TIGR03623">
    <property type="entry name" value="probable DNA repair protein"/>
    <property type="match status" value="1"/>
</dbReference>
<dbReference type="InterPro" id="IPR019925">
    <property type="entry name" value="DNA_repair_protein_predicted"/>
</dbReference>
<gene>
    <name evidence="2" type="ORF">SAMN05216386_1152</name>
</gene>
<evidence type="ECO:0000313" key="3">
    <source>
        <dbReference type="Proteomes" id="UP000183107"/>
    </source>
</evidence>
<dbReference type="OrthoDB" id="9761147at2"/>
<name>A0A1I5A147_9PROT</name>
<dbReference type="RefSeq" id="WP_074795659.1">
    <property type="nucleotide sequence ID" value="NZ_FOVJ01000002.1"/>
</dbReference>
<dbReference type="Proteomes" id="UP000183107">
    <property type="component" value="Unassembled WGS sequence"/>
</dbReference>
<sequence>MSSILNFPQVLLPEIFADHDAGSRVGVTVITPNRRLATVLKSEFNKARAIERMSAWESADILPISAFIERIYEDALYSREALHLPILLTPAQEQVLWERAVSRWTADTALLSVVEAARLAREAWELAHAWRLIPRLGNYPLNEDSKAFQEWSGHYEKMTRQARQIDRARLCDLVAELCKSNEIGKPKQLVCYGFDIVTPQQARLLGRLEEAGCEVMVAPLLPQSPSRPMPGQQWNLDVQRVVYDDHSEEIRCAAVWARERLEANGSARIGVVVPGFSEHRSTIMRIFSSVMEPDVRRSLPGAARPVPPFNASLGLALISYPLVNAAFLILELGDEQIEFERVSLLLRSPFLGGGETEMVHRAQLDAQLRKRAESLITLERLLNLIEREPGRISCPVLVRSLSAYAEFRKARLSGSQAPSKLARIISDTLGIVGFPGERELDSSEYQTLKKWQEVLAGFAVLDNVMPRATYSAALLRLRHMAADVLFQPETPDVPVQILGVLEAAGMTFDHLWVMGLSEEAWPSQPRPNPFLPVELQRATGLPQGSVHASLELASRLTNAWLTSADEVILSHPRHDRGHDARELAPSPLIANIAIGELGLSDYAGHRDLIHGARRVERVKDDDVPAVQVGAKGVAGGTAVIKDQAICPFRALAIHRLGAEGTKTPGSALDAMERGTLVHDMLAQVWSQLKTRSALDAIDAEDLEAMLTHAAKEAVPRLQRARPVALSARFALAEQRRLVRLAREWLNEDKKRGDFTVVAVEDKRTVEIGGFMLTTRLDRVDELDDGRRIVIDYKTRAPLAGSMLGERPEEPQLPLYLVAAERGAVAVAFAQVKTGEMRFTALARDSDLLPGAKAFSESRHGDQHGSWEELVTAWRINLGNIAADFFSGHAKVDPKKYPHTCRNCDVRPLCRIHERVGDDVIEQEEAE</sequence>
<organism evidence="2 3">
    <name type="scientific">Nitrosospira briensis</name>
    <dbReference type="NCBI Taxonomy" id="35799"/>
    <lineage>
        <taxon>Bacteria</taxon>
        <taxon>Pseudomonadati</taxon>
        <taxon>Pseudomonadota</taxon>
        <taxon>Betaproteobacteria</taxon>
        <taxon>Nitrosomonadales</taxon>
        <taxon>Nitrosomonadaceae</taxon>
        <taxon>Nitrosospira</taxon>
    </lineage>
</organism>
<dbReference type="InterPro" id="IPR027417">
    <property type="entry name" value="P-loop_NTPase"/>
</dbReference>
<dbReference type="EMBL" id="FOVJ01000002">
    <property type="protein sequence ID" value="SFN55989.1"/>
    <property type="molecule type" value="Genomic_DNA"/>
</dbReference>
<protein>
    <submittedName>
        <fullName evidence="2">Probable DNA repair protein</fullName>
    </submittedName>
</protein>
<accession>A0A1I5A147</accession>